<feature type="modified residue" description="4-aspartylphosphate" evidence="7">
    <location>
        <position position="709"/>
    </location>
</feature>
<dbReference type="InterPro" id="IPR011006">
    <property type="entry name" value="CheY-like_superfamily"/>
</dbReference>
<evidence type="ECO:0000259" key="9">
    <source>
        <dbReference type="PROSITE" id="PS50110"/>
    </source>
</evidence>
<dbReference type="PROSITE" id="PS50113">
    <property type="entry name" value="PAC"/>
    <property type="match status" value="2"/>
</dbReference>
<sequence>MKKMNFKKIFENFPGSIAVLSGRDLIFQYANDEFKNMYGNRKLVGKTFKDAFPECIEQGLEIKLKKVFLTGKKFSEKESIVKIVDPTGVNSTSRYYNYSCSRIEDENGNSQSIFLHSADVTKSVQDREKMKKYMQELSHTQNLLTEALNVGKLGFCEWRYQSGITFSDHLVKQWNIPKQTMSVEETLRYLPNEDRRKLSAELWKIEDSGKQISCEFKFKHPITQQLIWVAAEGEPTFDQEGRLIRIFGTALDITKRKCVEIKLSEASERLQKAVSVAKVGFFTWDIQTDTITYNEQMRESLGLIKPVLNYADCYACIIPEDLPKIDVEVQAALRGNRNFHLPFRVIRPLDKKTVWIDVQAEVTCDLSGNPIRLFGTTVDITTQKVFEKKLQEARIEADKANSAKSAFLANMSHEIRTPLGAIMGFSQVLTNEKNNADETQRLVSVISKNSAHLLQIIDDILDISKVEAGKMLIEHIEFSLPELIMDIQTAMEFKAKHKGIDFRLKIPTLIPNLIISDPTRIRQILINVIGNGIKFTERGYVELTVTFKDSYLEFLVSDTGCGLSQPQAKKLFKAFTQADISTTRKFGGTGLGLILTRKISEAMGGTFKLQQSTLNKGSQFVATIKVDLPVQAKMIYGKALKFVSHPTSPHSTEGILKDMKILVVEDSEDNQELFQLLLERAGASVDIACNGLEGVEKALGKKFDVVLMDVQMPEMDGHEATQKLREMNYKTPIVALTAHAMKEERERARLSGFSDYLTKPVLRAQLIEMVAKFRPSKGKTEIAQLSLL</sequence>
<dbReference type="EC" id="2.7.13.3" evidence="2"/>
<dbReference type="CDD" id="cd00082">
    <property type="entry name" value="HisKA"/>
    <property type="match status" value="1"/>
</dbReference>
<evidence type="ECO:0000313" key="12">
    <source>
        <dbReference type="Proteomes" id="UP000012040"/>
    </source>
</evidence>
<dbReference type="OrthoDB" id="5287398at2"/>
<dbReference type="HOGENOM" id="CLU_000445_114_15_7"/>
<keyword evidence="6" id="KW-0902">Two-component regulatory system</keyword>
<dbReference type="AlphaFoldDB" id="M4V7R3"/>
<keyword evidence="12" id="KW-1185">Reference proteome</keyword>
<dbReference type="GO" id="GO:0000155">
    <property type="term" value="F:phosphorelay sensor kinase activity"/>
    <property type="evidence" value="ECO:0007669"/>
    <property type="project" value="InterPro"/>
</dbReference>
<dbReference type="Pfam" id="PF00512">
    <property type="entry name" value="HisKA"/>
    <property type="match status" value="1"/>
</dbReference>
<dbReference type="CDD" id="cd00130">
    <property type="entry name" value="PAS"/>
    <property type="match status" value="1"/>
</dbReference>
<dbReference type="InterPro" id="IPR005467">
    <property type="entry name" value="His_kinase_dom"/>
</dbReference>
<dbReference type="SMART" id="SM00091">
    <property type="entry name" value="PAS"/>
    <property type="match status" value="2"/>
</dbReference>
<dbReference type="InterPro" id="IPR036890">
    <property type="entry name" value="HATPase_C_sf"/>
</dbReference>
<dbReference type="FunFam" id="3.30.565.10:FF:000010">
    <property type="entry name" value="Sensor histidine kinase RcsC"/>
    <property type="match status" value="1"/>
</dbReference>
<protein>
    <recommendedName>
        <fullName evidence="2">histidine kinase</fullName>
        <ecNumber evidence="2">2.7.13.3</ecNumber>
    </recommendedName>
</protein>
<dbReference type="PANTHER" id="PTHR45339:SF1">
    <property type="entry name" value="HYBRID SIGNAL TRANSDUCTION HISTIDINE KINASE J"/>
    <property type="match status" value="1"/>
</dbReference>
<gene>
    <name evidence="11" type="ORF">A11Q_245</name>
</gene>
<dbReference type="InterPro" id="IPR013655">
    <property type="entry name" value="PAS_fold_3"/>
</dbReference>
<dbReference type="PROSITE" id="PS50109">
    <property type="entry name" value="HIS_KIN"/>
    <property type="match status" value="1"/>
</dbReference>
<proteinExistence type="predicted"/>
<dbReference type="SMART" id="SM00388">
    <property type="entry name" value="HisKA"/>
    <property type="match status" value="1"/>
</dbReference>
<dbReference type="PATRIC" id="fig|1184267.3.peg.247"/>
<dbReference type="STRING" id="1184267.A11Q_245"/>
<feature type="domain" description="PAC" evidence="10">
    <location>
        <begin position="212"/>
        <end position="265"/>
    </location>
</feature>
<dbReference type="InterPro" id="IPR001789">
    <property type="entry name" value="Sig_transdc_resp-reg_receiver"/>
</dbReference>
<dbReference type="InterPro" id="IPR013656">
    <property type="entry name" value="PAS_4"/>
</dbReference>
<dbReference type="PANTHER" id="PTHR45339">
    <property type="entry name" value="HYBRID SIGNAL TRANSDUCTION HISTIDINE KINASE J"/>
    <property type="match status" value="1"/>
</dbReference>
<dbReference type="SMART" id="SM00387">
    <property type="entry name" value="HATPase_c"/>
    <property type="match status" value="1"/>
</dbReference>
<dbReference type="InterPro" id="IPR001610">
    <property type="entry name" value="PAC"/>
</dbReference>
<keyword evidence="4" id="KW-0808">Transferase</keyword>
<dbReference type="SUPFAM" id="SSF55785">
    <property type="entry name" value="PYP-like sensor domain (PAS domain)"/>
    <property type="match status" value="3"/>
</dbReference>
<dbReference type="SUPFAM" id="SSF47384">
    <property type="entry name" value="Homodimeric domain of signal transducing histidine kinase"/>
    <property type="match status" value="1"/>
</dbReference>
<dbReference type="SMART" id="SM00086">
    <property type="entry name" value="PAC"/>
    <property type="match status" value="2"/>
</dbReference>
<dbReference type="EMBL" id="CP003537">
    <property type="protein sequence ID" value="AGH94465.1"/>
    <property type="molecule type" value="Genomic_DNA"/>
</dbReference>
<evidence type="ECO:0000256" key="4">
    <source>
        <dbReference type="ARBA" id="ARBA00022679"/>
    </source>
</evidence>
<dbReference type="Pfam" id="PF02518">
    <property type="entry name" value="HATPase_c"/>
    <property type="match status" value="1"/>
</dbReference>
<dbReference type="CDD" id="cd17546">
    <property type="entry name" value="REC_hyHK_CKI1_RcsC-like"/>
    <property type="match status" value="1"/>
</dbReference>
<evidence type="ECO:0000256" key="6">
    <source>
        <dbReference type="ARBA" id="ARBA00023012"/>
    </source>
</evidence>
<accession>M4V7R3</accession>
<dbReference type="PRINTS" id="PR00344">
    <property type="entry name" value="BCTRLSENSOR"/>
</dbReference>
<evidence type="ECO:0000259" key="10">
    <source>
        <dbReference type="PROSITE" id="PS50113"/>
    </source>
</evidence>
<evidence type="ECO:0000256" key="5">
    <source>
        <dbReference type="ARBA" id="ARBA00022777"/>
    </source>
</evidence>
<evidence type="ECO:0000256" key="2">
    <source>
        <dbReference type="ARBA" id="ARBA00012438"/>
    </source>
</evidence>
<dbReference type="FunFam" id="1.10.287.130:FF:000001">
    <property type="entry name" value="Two-component sensor histidine kinase"/>
    <property type="match status" value="1"/>
</dbReference>
<evidence type="ECO:0000256" key="7">
    <source>
        <dbReference type="PROSITE-ProRule" id="PRU00169"/>
    </source>
</evidence>
<dbReference type="InterPro" id="IPR003594">
    <property type="entry name" value="HATPase_dom"/>
</dbReference>
<dbReference type="RefSeq" id="WP_015468955.1">
    <property type="nucleotide sequence ID" value="NC_020813.1"/>
</dbReference>
<dbReference type="eggNOG" id="COG5002">
    <property type="taxonomic scope" value="Bacteria"/>
</dbReference>
<feature type="domain" description="PAC" evidence="10">
    <location>
        <begin position="339"/>
        <end position="392"/>
    </location>
</feature>
<keyword evidence="5" id="KW-0418">Kinase</keyword>
<dbReference type="PROSITE" id="PS50110">
    <property type="entry name" value="RESPONSE_REGULATORY"/>
    <property type="match status" value="1"/>
</dbReference>
<dbReference type="Gene3D" id="3.30.450.20">
    <property type="entry name" value="PAS domain"/>
    <property type="match status" value="3"/>
</dbReference>
<dbReference type="Gene3D" id="1.10.287.130">
    <property type="match status" value="1"/>
</dbReference>
<dbReference type="InterPro" id="IPR035965">
    <property type="entry name" value="PAS-like_dom_sf"/>
</dbReference>
<evidence type="ECO:0000259" key="8">
    <source>
        <dbReference type="PROSITE" id="PS50109"/>
    </source>
</evidence>
<comment type="catalytic activity">
    <reaction evidence="1">
        <text>ATP + protein L-histidine = ADP + protein N-phospho-L-histidine.</text>
        <dbReference type="EC" id="2.7.13.3"/>
    </reaction>
</comment>
<name>M4V7R3_9BACT</name>
<dbReference type="InterPro" id="IPR003661">
    <property type="entry name" value="HisK_dim/P_dom"/>
</dbReference>
<dbReference type="Pfam" id="PF08448">
    <property type="entry name" value="PAS_4"/>
    <property type="match status" value="1"/>
</dbReference>
<dbReference type="Proteomes" id="UP000012040">
    <property type="component" value="Chromosome"/>
</dbReference>
<dbReference type="Pfam" id="PF08447">
    <property type="entry name" value="PAS_3"/>
    <property type="match status" value="2"/>
</dbReference>
<organism evidence="11 12">
    <name type="scientific">Pseudobdellovibrio exovorus JSS</name>
    <dbReference type="NCBI Taxonomy" id="1184267"/>
    <lineage>
        <taxon>Bacteria</taxon>
        <taxon>Pseudomonadati</taxon>
        <taxon>Bdellovibrionota</taxon>
        <taxon>Bdellovibrionia</taxon>
        <taxon>Bdellovibrionales</taxon>
        <taxon>Pseudobdellovibrionaceae</taxon>
        <taxon>Pseudobdellovibrio</taxon>
    </lineage>
</organism>
<dbReference type="SUPFAM" id="SSF52172">
    <property type="entry name" value="CheY-like"/>
    <property type="match status" value="1"/>
</dbReference>
<dbReference type="Gene3D" id="3.30.565.10">
    <property type="entry name" value="Histidine kinase-like ATPase, C-terminal domain"/>
    <property type="match status" value="1"/>
</dbReference>
<evidence type="ECO:0000313" key="11">
    <source>
        <dbReference type="EMBL" id="AGH94465.1"/>
    </source>
</evidence>
<reference evidence="11 12" key="1">
    <citation type="journal article" date="2013" name="ISME J.">
        <title>By their genes ye shall know them: genomic signatures of predatory bacteria.</title>
        <authorList>
            <person name="Pasternak Z."/>
            <person name="Pietrokovski S."/>
            <person name="Rotem O."/>
            <person name="Gophna U."/>
            <person name="Lurie-Weinberger M.N."/>
            <person name="Jurkevitch E."/>
        </authorList>
    </citation>
    <scope>NUCLEOTIDE SEQUENCE [LARGE SCALE GENOMIC DNA]</scope>
    <source>
        <strain evidence="11 12">JSS</strain>
    </source>
</reference>
<evidence type="ECO:0000256" key="1">
    <source>
        <dbReference type="ARBA" id="ARBA00000085"/>
    </source>
</evidence>
<feature type="domain" description="Histidine kinase" evidence="8">
    <location>
        <begin position="410"/>
        <end position="628"/>
    </location>
</feature>
<dbReference type="Gene3D" id="2.10.70.100">
    <property type="match status" value="1"/>
</dbReference>
<dbReference type="CDD" id="cd16922">
    <property type="entry name" value="HATPase_EvgS-ArcB-TorS-like"/>
    <property type="match status" value="1"/>
</dbReference>
<dbReference type="SUPFAM" id="SSF55874">
    <property type="entry name" value="ATPase domain of HSP90 chaperone/DNA topoisomerase II/histidine kinase"/>
    <property type="match status" value="1"/>
</dbReference>
<dbReference type="SMART" id="SM00448">
    <property type="entry name" value="REC"/>
    <property type="match status" value="1"/>
</dbReference>
<dbReference type="Pfam" id="PF00072">
    <property type="entry name" value="Response_reg"/>
    <property type="match status" value="1"/>
</dbReference>
<feature type="domain" description="Response regulatory" evidence="9">
    <location>
        <begin position="660"/>
        <end position="774"/>
    </location>
</feature>
<dbReference type="InterPro" id="IPR036097">
    <property type="entry name" value="HisK_dim/P_sf"/>
</dbReference>
<dbReference type="InterPro" id="IPR004358">
    <property type="entry name" value="Sig_transdc_His_kin-like_C"/>
</dbReference>
<evidence type="ECO:0000256" key="3">
    <source>
        <dbReference type="ARBA" id="ARBA00022553"/>
    </source>
</evidence>
<dbReference type="Gene3D" id="3.40.50.2300">
    <property type="match status" value="1"/>
</dbReference>
<dbReference type="InterPro" id="IPR000014">
    <property type="entry name" value="PAS"/>
</dbReference>
<keyword evidence="3 7" id="KW-0597">Phosphoprotein</keyword>
<dbReference type="KEGG" id="bex:A11Q_245"/>
<dbReference type="InterPro" id="IPR000700">
    <property type="entry name" value="PAS-assoc_C"/>
</dbReference>